<keyword evidence="2" id="KW-1185">Reference proteome</keyword>
<dbReference type="EMBL" id="JAHZSS010000016">
    <property type="protein sequence ID" value="MBW8191942.1"/>
    <property type="molecule type" value="Genomic_DNA"/>
</dbReference>
<evidence type="ECO:0000313" key="2">
    <source>
        <dbReference type="Proteomes" id="UP001166251"/>
    </source>
</evidence>
<sequence length="93" mass="10350">MNKSHNQISAEFYLKQGLDRLPAEVAATTAMLIMQFGPLMCSEQYAELFDIKHGTVERQISDETIAVKPKKVGRKNFFPTVSVALLVHAKEAA</sequence>
<name>A0ABS7EHW6_9GAMM</name>
<organism evidence="1 2">
    <name type="scientific">Neiella holothuriorum</name>
    <dbReference type="NCBI Taxonomy" id="2870530"/>
    <lineage>
        <taxon>Bacteria</taxon>
        <taxon>Pseudomonadati</taxon>
        <taxon>Pseudomonadota</taxon>
        <taxon>Gammaproteobacteria</taxon>
        <taxon>Alteromonadales</taxon>
        <taxon>Echinimonadaceae</taxon>
        <taxon>Neiella</taxon>
    </lineage>
</organism>
<dbReference type="RefSeq" id="WP_220104616.1">
    <property type="nucleotide sequence ID" value="NZ_JAHZSS010000016.1"/>
</dbReference>
<protein>
    <submittedName>
        <fullName evidence="1">Uncharacterized protein</fullName>
    </submittedName>
</protein>
<accession>A0ABS7EHW6</accession>
<comment type="caution">
    <text evidence="1">The sequence shown here is derived from an EMBL/GenBank/DDBJ whole genome shotgun (WGS) entry which is preliminary data.</text>
</comment>
<evidence type="ECO:0000313" key="1">
    <source>
        <dbReference type="EMBL" id="MBW8191942.1"/>
    </source>
</evidence>
<proteinExistence type="predicted"/>
<gene>
    <name evidence="1" type="ORF">K0504_12925</name>
</gene>
<dbReference type="Proteomes" id="UP001166251">
    <property type="component" value="Unassembled WGS sequence"/>
</dbReference>
<reference evidence="1" key="1">
    <citation type="submission" date="2021-07" db="EMBL/GenBank/DDBJ databases">
        <title>Neiella marina sp. nov., isolated from the intestinal content of sea cucumber Apostichopus japonicus.</title>
        <authorList>
            <person name="Bai X."/>
        </authorList>
    </citation>
    <scope>NUCLEOTIDE SEQUENCE</scope>
    <source>
        <strain evidence="1">126</strain>
    </source>
</reference>